<dbReference type="WBParaSite" id="mrna-Wban_02807">
    <property type="protein sequence ID" value="mrna-Wban_02807"/>
    <property type="gene ID" value="Wban_02807"/>
</dbReference>
<sequence>MHFWHFSNDHLEYCHIFQNVPPLYLLVLVLLPQFSYNAL</sequence>
<evidence type="ECO:0000313" key="1">
    <source>
        <dbReference type="Proteomes" id="UP000093561"/>
    </source>
</evidence>
<proteinExistence type="predicted"/>
<reference evidence="1" key="2">
    <citation type="journal article" date="2016" name="Mol. Ecol.">
        <title>Population genomics of the filarial nematode parasite Wuchereria bancrofti from mosquitoes.</title>
        <authorList>
            <person name="Small S.T."/>
            <person name="Reimer L.J."/>
            <person name="Tisch D.J."/>
            <person name="King C.L."/>
            <person name="Christensen B.M."/>
            <person name="Siba P.M."/>
            <person name="Kazura J.W."/>
            <person name="Serre D."/>
            <person name="Zimmerman P.A."/>
        </authorList>
    </citation>
    <scope>NUCLEOTIDE SEQUENCE</scope>
    <source>
        <strain evidence="1">pt0022</strain>
    </source>
</reference>
<organism evidence="1 2">
    <name type="scientific">Wuchereria bancrofti</name>
    <dbReference type="NCBI Taxonomy" id="6293"/>
    <lineage>
        <taxon>Eukaryota</taxon>
        <taxon>Metazoa</taxon>
        <taxon>Ecdysozoa</taxon>
        <taxon>Nematoda</taxon>
        <taxon>Chromadorea</taxon>
        <taxon>Rhabditida</taxon>
        <taxon>Spirurina</taxon>
        <taxon>Spiruromorpha</taxon>
        <taxon>Filarioidea</taxon>
        <taxon>Onchocercidae</taxon>
        <taxon>Wuchereria</taxon>
    </lineage>
</organism>
<name>A0AAF5PMG8_WUCBA</name>
<dbReference type="AlphaFoldDB" id="A0AAF5PMG8"/>
<protein>
    <submittedName>
        <fullName evidence="2">Uncharacterized protein</fullName>
    </submittedName>
</protein>
<reference evidence="1" key="1">
    <citation type="submission" date="2015-03" db="EMBL/GenBank/DDBJ databases">
        <title>Wuchereria bancrofti Genome Sequencing Papua New Guinea Strain.</title>
        <authorList>
            <person name="Small S.T."/>
            <person name="Serre D."/>
            <person name="Zimmerman P.A."/>
        </authorList>
    </citation>
    <scope>NUCLEOTIDE SEQUENCE [LARGE SCALE GENOMIC DNA]</scope>
    <source>
        <strain evidence="1">pt0022</strain>
    </source>
</reference>
<dbReference type="Proteomes" id="UP000093561">
    <property type="component" value="Unassembled WGS sequence"/>
</dbReference>
<reference evidence="2" key="3">
    <citation type="submission" date="2024-02" db="UniProtKB">
        <authorList>
            <consortium name="WormBaseParasite"/>
        </authorList>
    </citation>
    <scope>IDENTIFICATION</scope>
    <source>
        <strain evidence="2">pt0022</strain>
    </source>
</reference>
<evidence type="ECO:0000313" key="2">
    <source>
        <dbReference type="WBParaSite" id="mrna-Wban_02807"/>
    </source>
</evidence>
<accession>A0AAF5PMG8</accession>